<gene>
    <name evidence="1" type="ORF">FHS60_001439</name>
</gene>
<dbReference type="Proteomes" id="UP000541425">
    <property type="component" value="Unassembled WGS sequence"/>
</dbReference>
<evidence type="ECO:0000313" key="1">
    <source>
        <dbReference type="EMBL" id="MBB3702966.1"/>
    </source>
</evidence>
<accession>A0A7W5UKF0</accession>
<dbReference type="EMBL" id="JACICA010000006">
    <property type="protein sequence ID" value="MBB3702966.1"/>
    <property type="molecule type" value="Genomic_DNA"/>
</dbReference>
<reference evidence="1 2" key="1">
    <citation type="submission" date="2020-08" db="EMBL/GenBank/DDBJ databases">
        <title>Genomic Encyclopedia of Type Strains, Phase IV (KMG-IV): sequencing the most valuable type-strain genomes for metagenomic binning, comparative biology and taxonomic classification.</title>
        <authorList>
            <person name="Goeker M."/>
        </authorList>
    </citation>
    <scope>NUCLEOTIDE SEQUENCE [LARGE SCALE GENOMIC DNA]</scope>
    <source>
        <strain evidence="1 2">DSM 22548</strain>
    </source>
</reference>
<organism evidence="1 2">
    <name type="scientific">Alloprevotella rava</name>
    <dbReference type="NCBI Taxonomy" id="671218"/>
    <lineage>
        <taxon>Bacteria</taxon>
        <taxon>Pseudomonadati</taxon>
        <taxon>Bacteroidota</taxon>
        <taxon>Bacteroidia</taxon>
        <taxon>Bacteroidales</taxon>
        <taxon>Prevotellaceae</taxon>
        <taxon>Alloprevotella</taxon>
    </lineage>
</organism>
<dbReference type="AlphaFoldDB" id="A0A7W5UKF0"/>
<comment type="caution">
    <text evidence="1">The sequence shown here is derived from an EMBL/GenBank/DDBJ whole genome shotgun (WGS) entry which is preliminary data.</text>
</comment>
<name>A0A7W5UKF0_9BACT</name>
<protein>
    <submittedName>
        <fullName evidence="1">Putative membrane protein</fullName>
    </submittedName>
</protein>
<dbReference type="RefSeq" id="WP_183696802.1">
    <property type="nucleotide sequence ID" value="NZ_JACICA010000006.1"/>
</dbReference>
<evidence type="ECO:0000313" key="2">
    <source>
        <dbReference type="Proteomes" id="UP000541425"/>
    </source>
</evidence>
<sequence length="61" mass="7024">MTERQGNSFFLLILLENTIRISADFLIVFLISQGENKICSIENKICSIENKNSPFEEVLLF</sequence>
<proteinExistence type="predicted"/>